<comment type="caution">
    <text evidence="1">The sequence shown here is derived from an EMBL/GenBank/DDBJ whole genome shotgun (WGS) entry which is preliminary data.</text>
</comment>
<proteinExistence type="predicted"/>
<gene>
    <name evidence="1" type="ORF">SDC9_96508</name>
</gene>
<accession>A0A645A9V8</accession>
<reference evidence="1" key="1">
    <citation type="submission" date="2019-08" db="EMBL/GenBank/DDBJ databases">
        <authorList>
            <person name="Kucharzyk K."/>
            <person name="Murdoch R.W."/>
            <person name="Higgins S."/>
            <person name="Loffler F."/>
        </authorList>
    </citation>
    <scope>NUCLEOTIDE SEQUENCE</scope>
</reference>
<dbReference type="EMBL" id="VSSQ01012670">
    <property type="protein sequence ID" value="MPM49777.1"/>
    <property type="molecule type" value="Genomic_DNA"/>
</dbReference>
<protein>
    <submittedName>
        <fullName evidence="1">Uncharacterized protein</fullName>
    </submittedName>
</protein>
<sequence length="59" mass="6478">MMFTNIITDTPLPNPYTDICSPIHTNKAEPVVIVISIRNKPVLPSNAIAPEFAINAYIP</sequence>
<dbReference type="AlphaFoldDB" id="A0A645A9V8"/>
<evidence type="ECO:0000313" key="1">
    <source>
        <dbReference type="EMBL" id="MPM49777.1"/>
    </source>
</evidence>
<organism evidence="1">
    <name type="scientific">bioreactor metagenome</name>
    <dbReference type="NCBI Taxonomy" id="1076179"/>
    <lineage>
        <taxon>unclassified sequences</taxon>
        <taxon>metagenomes</taxon>
        <taxon>ecological metagenomes</taxon>
    </lineage>
</organism>
<name>A0A645A9V8_9ZZZZ</name>